<dbReference type="SMR" id="A0A2K1JZR1"/>
<feature type="compositionally biased region" description="Polar residues" evidence="6">
    <location>
        <begin position="164"/>
        <end position="177"/>
    </location>
</feature>
<evidence type="ECO:0000256" key="5">
    <source>
        <dbReference type="ARBA" id="ARBA00023242"/>
    </source>
</evidence>
<feature type="region of interest" description="Disordered" evidence="6">
    <location>
        <begin position="319"/>
        <end position="374"/>
    </location>
</feature>
<dbReference type="FunCoup" id="A0A2K1JZR1">
    <property type="interactions" value="1494"/>
</dbReference>
<evidence type="ECO:0000256" key="4">
    <source>
        <dbReference type="ARBA" id="ARBA00023163"/>
    </source>
</evidence>
<reference evidence="8 10" key="2">
    <citation type="journal article" date="2018" name="Plant J.">
        <title>The Physcomitrella patens chromosome-scale assembly reveals moss genome structure and evolution.</title>
        <authorList>
            <person name="Lang D."/>
            <person name="Ullrich K.K."/>
            <person name="Murat F."/>
            <person name="Fuchs J."/>
            <person name="Jenkins J."/>
            <person name="Haas F.B."/>
            <person name="Piednoel M."/>
            <person name="Gundlach H."/>
            <person name="Van Bel M."/>
            <person name="Meyberg R."/>
            <person name="Vives C."/>
            <person name="Morata J."/>
            <person name="Symeonidi A."/>
            <person name="Hiss M."/>
            <person name="Muchero W."/>
            <person name="Kamisugi Y."/>
            <person name="Saleh O."/>
            <person name="Blanc G."/>
            <person name="Decker E.L."/>
            <person name="van Gessel N."/>
            <person name="Grimwood J."/>
            <person name="Hayes R.D."/>
            <person name="Graham S.W."/>
            <person name="Gunter L.E."/>
            <person name="McDaniel S.F."/>
            <person name="Hoernstein S.N.W."/>
            <person name="Larsson A."/>
            <person name="Li F.W."/>
            <person name="Perroud P.F."/>
            <person name="Phillips J."/>
            <person name="Ranjan P."/>
            <person name="Rokshar D.S."/>
            <person name="Rothfels C.J."/>
            <person name="Schneider L."/>
            <person name="Shu S."/>
            <person name="Stevenson D.W."/>
            <person name="Thummler F."/>
            <person name="Tillich M."/>
            <person name="Villarreal Aguilar J.C."/>
            <person name="Widiez T."/>
            <person name="Wong G.K."/>
            <person name="Wymore A."/>
            <person name="Zhang Y."/>
            <person name="Zimmer A.D."/>
            <person name="Quatrano R.S."/>
            <person name="Mayer K.F.X."/>
            <person name="Goodstein D."/>
            <person name="Casacuberta J.M."/>
            <person name="Vandepoele K."/>
            <person name="Reski R."/>
            <person name="Cuming A.C."/>
            <person name="Tuskan G.A."/>
            <person name="Maumus F."/>
            <person name="Salse J."/>
            <person name="Schmutz J."/>
            <person name="Rensing S.A."/>
        </authorList>
    </citation>
    <scope>NUCLEOTIDE SEQUENCE [LARGE SCALE GENOMIC DNA]</scope>
    <source>
        <strain evidence="9 10">cv. Gransden 2004</strain>
    </source>
</reference>
<dbReference type="PaxDb" id="3218-PP1S67_144V6.1"/>
<evidence type="ECO:0000256" key="6">
    <source>
        <dbReference type="SAM" id="MobiDB-lite"/>
    </source>
</evidence>
<dbReference type="FunFam" id="3.30.730.10:FF:000001">
    <property type="entry name" value="Ethylene-responsive transcription factor 2"/>
    <property type="match status" value="1"/>
</dbReference>
<dbReference type="InterPro" id="IPR016177">
    <property type="entry name" value="DNA-bd_dom_sf"/>
</dbReference>
<feature type="region of interest" description="Disordered" evidence="6">
    <location>
        <begin position="156"/>
        <end position="239"/>
    </location>
</feature>
<dbReference type="GeneID" id="112287288"/>
<gene>
    <name evidence="9" type="primary">LOC112287288</name>
    <name evidence="8" type="ORF">PHYPA_014135</name>
</gene>
<evidence type="ECO:0000256" key="2">
    <source>
        <dbReference type="ARBA" id="ARBA00023015"/>
    </source>
</evidence>
<dbReference type="OrthoDB" id="10617025at2759"/>
<dbReference type="RefSeq" id="XP_024385934.1">
    <property type="nucleotide sequence ID" value="XM_024530166.2"/>
</dbReference>
<dbReference type="PRINTS" id="PR00367">
    <property type="entry name" value="ETHRSPELEMNT"/>
</dbReference>
<dbReference type="InterPro" id="IPR044808">
    <property type="entry name" value="ERF_plant"/>
</dbReference>
<sequence>MICLLSRSSGLDKLEGPRDPPDYIPPCNSPARRCNLDTSQIVDVATAPIPPQSTLTGAHPDLFGVYSHNPQPLTSPWSRFLSSDEEFLGAAIGQKRFRSYDEFSYSSTGVGAEASTAYSTQRAKILHPLDTASVEVSKSREVTCAPLDEVVKKAIERSPAGHTGSPSYTPEFSSNSGKHSDVSIHLSPSQSEDAQIRRSGLEQVQVGYSGDNSGQGGEIGGTVASEAPAAPPVKKRRYRGVRQRPWGKWAAEIRDPKKAARVWLGTFDTAEEAAMAYDISATKFRGLRAKLNFPDGKMPTTSVPDTACSSTAVRTSVCAQTTPTTTSVSFSPSPPLSMTSVDSLDQPQGHSSQRWTPQAASSAETRQYSSQFSWKSQTSASSKASSTIHDPMMQQSVAPLLMTQTPYEPLDSYSQQSLQTVYNSSAGNLLQQDSSSQSKHLQPLSMWSSQASASLPQILPSQPWQPNIPQLNPVLDFNSSQGRSSLKNYEPEFYHPAVPPQYQYSQPNFIQHGGQLQIVSDPSYQQQEVKPLSNLNDPQSTLSGISTSSSSFPPSLSSSLQEFSYDQIFEEQESLMWIPREVASPRHFSGSLFPFPDEQLPPPQ</sequence>
<dbReference type="GO" id="GO:0003677">
    <property type="term" value="F:DNA binding"/>
    <property type="evidence" value="ECO:0007669"/>
    <property type="project" value="UniProtKB-KW"/>
</dbReference>
<dbReference type="GO" id="GO:0009873">
    <property type="term" value="P:ethylene-activated signaling pathway"/>
    <property type="evidence" value="ECO:0007669"/>
    <property type="project" value="InterPro"/>
</dbReference>
<dbReference type="EMBL" id="ABEU02000010">
    <property type="protein sequence ID" value="PNR47015.1"/>
    <property type="molecule type" value="Genomic_DNA"/>
</dbReference>
<dbReference type="InterPro" id="IPR036955">
    <property type="entry name" value="AP2/ERF_dom_sf"/>
</dbReference>
<keyword evidence="10" id="KW-1185">Reference proteome</keyword>
<dbReference type="SMART" id="SM00380">
    <property type="entry name" value="AP2"/>
    <property type="match status" value="1"/>
</dbReference>
<feature type="compositionally biased region" description="Low complexity" evidence="6">
    <location>
        <begin position="321"/>
        <end position="331"/>
    </location>
</feature>
<dbReference type="PANTHER" id="PTHR31190">
    <property type="entry name" value="DNA-BINDING DOMAIN"/>
    <property type="match status" value="1"/>
</dbReference>
<evidence type="ECO:0000256" key="1">
    <source>
        <dbReference type="ARBA" id="ARBA00004123"/>
    </source>
</evidence>
<accession>A0A2K1JZR1</accession>
<protein>
    <recommendedName>
        <fullName evidence="7">AP2/ERF domain-containing protein</fullName>
    </recommendedName>
</protein>
<dbReference type="SUPFAM" id="SSF54171">
    <property type="entry name" value="DNA-binding domain"/>
    <property type="match status" value="1"/>
</dbReference>
<evidence type="ECO:0000259" key="7">
    <source>
        <dbReference type="PROSITE" id="PS51032"/>
    </source>
</evidence>
<dbReference type="Gramene" id="Pp3c10_20000V3.1">
    <property type="protein sequence ID" value="Pp3c10_20000V3.1"/>
    <property type="gene ID" value="Pp3c10_20000"/>
</dbReference>
<dbReference type="InterPro" id="IPR001471">
    <property type="entry name" value="AP2/ERF_dom"/>
</dbReference>
<dbReference type="EnsemblPlants" id="Pp3c10_20000V3.1">
    <property type="protein sequence ID" value="Pp3c10_20000V3.1"/>
    <property type="gene ID" value="Pp3c10_20000"/>
</dbReference>
<dbReference type="Gramene" id="Pp3c10_20000V3.2">
    <property type="protein sequence ID" value="Pp3c10_20000V3.2"/>
    <property type="gene ID" value="Pp3c10_20000"/>
</dbReference>
<reference evidence="9" key="3">
    <citation type="submission" date="2020-12" db="UniProtKB">
        <authorList>
            <consortium name="EnsemblPlants"/>
        </authorList>
    </citation>
    <scope>IDENTIFICATION</scope>
</reference>
<keyword evidence="4" id="KW-0804">Transcription</keyword>
<dbReference type="PROSITE" id="PS51032">
    <property type="entry name" value="AP2_ERF"/>
    <property type="match status" value="1"/>
</dbReference>
<reference evidence="8 10" key="1">
    <citation type="journal article" date="2008" name="Science">
        <title>The Physcomitrella genome reveals evolutionary insights into the conquest of land by plants.</title>
        <authorList>
            <person name="Rensing S."/>
            <person name="Lang D."/>
            <person name="Zimmer A."/>
            <person name="Terry A."/>
            <person name="Salamov A."/>
            <person name="Shapiro H."/>
            <person name="Nishiyama T."/>
            <person name="Perroud P.-F."/>
            <person name="Lindquist E."/>
            <person name="Kamisugi Y."/>
            <person name="Tanahashi T."/>
            <person name="Sakakibara K."/>
            <person name="Fujita T."/>
            <person name="Oishi K."/>
            <person name="Shin-I T."/>
            <person name="Kuroki Y."/>
            <person name="Toyoda A."/>
            <person name="Suzuki Y."/>
            <person name="Hashimoto A."/>
            <person name="Yamaguchi K."/>
            <person name="Sugano A."/>
            <person name="Kohara Y."/>
            <person name="Fujiyama A."/>
            <person name="Anterola A."/>
            <person name="Aoki S."/>
            <person name="Ashton N."/>
            <person name="Barbazuk W.B."/>
            <person name="Barker E."/>
            <person name="Bennetzen J."/>
            <person name="Bezanilla M."/>
            <person name="Blankenship R."/>
            <person name="Cho S.H."/>
            <person name="Dutcher S."/>
            <person name="Estelle M."/>
            <person name="Fawcett J.A."/>
            <person name="Gundlach H."/>
            <person name="Hanada K."/>
            <person name="Heyl A."/>
            <person name="Hicks K.A."/>
            <person name="Hugh J."/>
            <person name="Lohr M."/>
            <person name="Mayer K."/>
            <person name="Melkozernov A."/>
            <person name="Murata T."/>
            <person name="Nelson D."/>
            <person name="Pils B."/>
            <person name="Prigge M."/>
            <person name="Reiss B."/>
            <person name="Renner T."/>
            <person name="Rombauts S."/>
            <person name="Rushton P."/>
            <person name="Sanderfoot A."/>
            <person name="Schween G."/>
            <person name="Shiu S.-H."/>
            <person name="Stueber K."/>
            <person name="Theodoulou F.L."/>
            <person name="Tu H."/>
            <person name="Van de Peer Y."/>
            <person name="Verrier P.J."/>
            <person name="Waters E."/>
            <person name="Wood A."/>
            <person name="Yang L."/>
            <person name="Cove D."/>
            <person name="Cuming A."/>
            <person name="Hasebe M."/>
            <person name="Lucas S."/>
            <person name="Mishler D.B."/>
            <person name="Reski R."/>
            <person name="Grigoriev I."/>
            <person name="Quatrano R.S."/>
            <person name="Boore J.L."/>
        </authorList>
    </citation>
    <scope>NUCLEOTIDE SEQUENCE [LARGE SCALE GENOMIC DNA]</scope>
    <source>
        <strain evidence="9 10">cv. Gransden 2004</strain>
    </source>
</reference>
<name>A0A2K1JZR1_PHYPA</name>
<comment type="subcellular location">
    <subcellularLocation>
        <location evidence="1">Nucleus</location>
    </subcellularLocation>
</comment>
<keyword evidence="5" id="KW-0539">Nucleus</keyword>
<evidence type="ECO:0000313" key="9">
    <source>
        <dbReference type="EnsemblPlants" id="Pp3c10_20000V3.1"/>
    </source>
</evidence>
<feature type="domain" description="AP2/ERF" evidence="7">
    <location>
        <begin position="237"/>
        <end position="294"/>
    </location>
</feature>
<feature type="compositionally biased region" description="Polar residues" evidence="6">
    <location>
        <begin position="338"/>
        <end position="368"/>
    </location>
</feature>
<dbReference type="GO" id="GO:0003700">
    <property type="term" value="F:DNA-binding transcription factor activity"/>
    <property type="evidence" value="ECO:0007669"/>
    <property type="project" value="InterPro"/>
</dbReference>
<dbReference type="KEGG" id="ppp:112287288"/>
<dbReference type="AlphaFoldDB" id="A0A2K1JZR1"/>
<keyword evidence="2" id="KW-0805">Transcription regulation</keyword>
<dbReference type="Proteomes" id="UP000006727">
    <property type="component" value="Chromosome 10"/>
</dbReference>
<evidence type="ECO:0000256" key="3">
    <source>
        <dbReference type="ARBA" id="ARBA00023125"/>
    </source>
</evidence>
<evidence type="ECO:0000313" key="8">
    <source>
        <dbReference type="EMBL" id="PNR47015.1"/>
    </source>
</evidence>
<evidence type="ECO:0000313" key="10">
    <source>
        <dbReference type="Proteomes" id="UP000006727"/>
    </source>
</evidence>
<feature type="region of interest" description="Disordered" evidence="6">
    <location>
        <begin position="534"/>
        <end position="558"/>
    </location>
</feature>
<dbReference type="PANTHER" id="PTHR31190:SF473">
    <property type="entry name" value="OS05G0437100 PROTEIN"/>
    <property type="match status" value="1"/>
</dbReference>
<dbReference type="Pfam" id="PF00847">
    <property type="entry name" value="AP2"/>
    <property type="match status" value="1"/>
</dbReference>
<dbReference type="Gene3D" id="3.30.730.10">
    <property type="entry name" value="AP2/ERF domain"/>
    <property type="match status" value="1"/>
</dbReference>
<dbReference type="CDD" id="cd00018">
    <property type="entry name" value="AP2"/>
    <property type="match status" value="1"/>
</dbReference>
<proteinExistence type="predicted"/>
<organism evidence="8">
    <name type="scientific">Physcomitrium patens</name>
    <name type="common">Spreading-leaved earth moss</name>
    <name type="synonym">Physcomitrella patens</name>
    <dbReference type="NCBI Taxonomy" id="3218"/>
    <lineage>
        <taxon>Eukaryota</taxon>
        <taxon>Viridiplantae</taxon>
        <taxon>Streptophyta</taxon>
        <taxon>Embryophyta</taxon>
        <taxon>Bryophyta</taxon>
        <taxon>Bryophytina</taxon>
        <taxon>Bryopsida</taxon>
        <taxon>Funariidae</taxon>
        <taxon>Funariales</taxon>
        <taxon>Funariaceae</taxon>
        <taxon>Physcomitrium</taxon>
    </lineage>
</organism>
<dbReference type="EnsemblPlants" id="Pp3c10_20000V3.2">
    <property type="protein sequence ID" value="Pp3c10_20000V3.2"/>
    <property type="gene ID" value="Pp3c10_20000"/>
</dbReference>
<dbReference type="GO" id="GO:0005634">
    <property type="term" value="C:nucleus"/>
    <property type="evidence" value="ECO:0007669"/>
    <property type="project" value="UniProtKB-SubCell"/>
</dbReference>
<keyword evidence="3" id="KW-0238">DNA-binding</keyword>
<feature type="compositionally biased region" description="Low complexity" evidence="6">
    <location>
        <begin position="538"/>
        <end position="558"/>
    </location>
</feature>